<feature type="region of interest" description="Disordered" evidence="1">
    <location>
        <begin position="84"/>
        <end position="105"/>
    </location>
</feature>
<dbReference type="Proteomes" id="UP000694397">
    <property type="component" value="Chromosome 16"/>
</dbReference>
<evidence type="ECO:0000256" key="1">
    <source>
        <dbReference type="SAM" id="MobiDB-lite"/>
    </source>
</evidence>
<evidence type="ECO:0000313" key="4">
    <source>
        <dbReference type="Proteomes" id="UP000694397"/>
    </source>
</evidence>
<sequence>MKSVALLCVFILSAASAMMVFRHPFRAHGSRCFQEQGMFYSDREFHDGYYIYKNLYIFPPGHYPRFNTQVYGHHYILADDDNTKGADGVHSKHSNGPDNASATKM</sequence>
<dbReference type="OrthoDB" id="8777027at2759"/>
<feature type="compositionally biased region" description="Polar residues" evidence="1">
    <location>
        <begin position="94"/>
        <end position="105"/>
    </location>
</feature>
<proteinExistence type="predicted"/>
<reference evidence="3" key="2">
    <citation type="submission" date="2025-08" db="UniProtKB">
        <authorList>
            <consortium name="Ensembl"/>
        </authorList>
    </citation>
    <scope>IDENTIFICATION</scope>
</reference>
<dbReference type="AlphaFoldDB" id="A0A8C9WHD9"/>
<dbReference type="GeneTree" id="ENSGT00940000181360"/>
<protein>
    <submittedName>
        <fullName evidence="3">Uncharacterized protein</fullName>
    </submittedName>
</protein>
<reference evidence="3 4" key="1">
    <citation type="submission" date="2019-04" db="EMBL/GenBank/DDBJ databases">
        <authorList>
            <consortium name="Wellcome Sanger Institute Data Sharing"/>
        </authorList>
    </citation>
    <scope>NUCLEOTIDE SEQUENCE [LARGE SCALE GENOMIC DNA]</scope>
</reference>
<name>A0A8C9WHD9_SCLFO</name>
<dbReference type="Ensembl" id="ENSSFOT00015045619.1">
    <property type="protein sequence ID" value="ENSSFOP00015074620.1"/>
    <property type="gene ID" value="ENSSFOG00015024835.1"/>
</dbReference>
<keyword evidence="4" id="KW-1185">Reference proteome</keyword>
<evidence type="ECO:0000313" key="3">
    <source>
        <dbReference type="Ensembl" id="ENSSFOP00015074620.1"/>
    </source>
</evidence>
<feature type="signal peptide" evidence="2">
    <location>
        <begin position="1"/>
        <end position="17"/>
    </location>
</feature>
<accession>A0A8C9WHD9</accession>
<organism evidence="3 4">
    <name type="scientific">Scleropages formosus</name>
    <name type="common">Asian bonytongue</name>
    <name type="synonym">Osteoglossum formosum</name>
    <dbReference type="NCBI Taxonomy" id="113540"/>
    <lineage>
        <taxon>Eukaryota</taxon>
        <taxon>Metazoa</taxon>
        <taxon>Chordata</taxon>
        <taxon>Craniata</taxon>
        <taxon>Vertebrata</taxon>
        <taxon>Euteleostomi</taxon>
        <taxon>Actinopterygii</taxon>
        <taxon>Neopterygii</taxon>
        <taxon>Teleostei</taxon>
        <taxon>Osteoglossocephala</taxon>
        <taxon>Osteoglossomorpha</taxon>
        <taxon>Osteoglossiformes</taxon>
        <taxon>Osteoglossidae</taxon>
        <taxon>Scleropages</taxon>
    </lineage>
</organism>
<evidence type="ECO:0000256" key="2">
    <source>
        <dbReference type="SAM" id="SignalP"/>
    </source>
</evidence>
<feature type="chain" id="PRO_5034926834" evidence="2">
    <location>
        <begin position="18"/>
        <end position="105"/>
    </location>
</feature>
<keyword evidence="2" id="KW-0732">Signal</keyword>
<reference evidence="3" key="3">
    <citation type="submission" date="2025-09" db="UniProtKB">
        <authorList>
            <consortium name="Ensembl"/>
        </authorList>
    </citation>
    <scope>IDENTIFICATION</scope>
</reference>